<name>A0A2P2QJ89_RHIMU</name>
<protein>
    <submittedName>
        <fullName evidence="1">Uncharacterized protein</fullName>
    </submittedName>
</protein>
<reference evidence="1" key="1">
    <citation type="submission" date="2018-02" db="EMBL/GenBank/DDBJ databases">
        <title>Rhizophora mucronata_Transcriptome.</title>
        <authorList>
            <person name="Meera S.P."/>
            <person name="Sreeshan A."/>
            <person name="Augustine A."/>
        </authorList>
    </citation>
    <scope>NUCLEOTIDE SEQUENCE</scope>
    <source>
        <tissue evidence="1">Leaf</tissue>
    </source>
</reference>
<proteinExistence type="predicted"/>
<accession>A0A2P2QJ89</accession>
<dbReference type="EMBL" id="GGEC01086586">
    <property type="protein sequence ID" value="MBX67070.1"/>
    <property type="molecule type" value="Transcribed_RNA"/>
</dbReference>
<evidence type="ECO:0000313" key="1">
    <source>
        <dbReference type="EMBL" id="MBX67070.1"/>
    </source>
</evidence>
<sequence>MDRYQQLMWLLCLSVKTK</sequence>
<dbReference type="AlphaFoldDB" id="A0A2P2QJ89"/>
<organism evidence="1">
    <name type="scientific">Rhizophora mucronata</name>
    <name type="common">Asiatic mangrove</name>
    <dbReference type="NCBI Taxonomy" id="61149"/>
    <lineage>
        <taxon>Eukaryota</taxon>
        <taxon>Viridiplantae</taxon>
        <taxon>Streptophyta</taxon>
        <taxon>Embryophyta</taxon>
        <taxon>Tracheophyta</taxon>
        <taxon>Spermatophyta</taxon>
        <taxon>Magnoliopsida</taxon>
        <taxon>eudicotyledons</taxon>
        <taxon>Gunneridae</taxon>
        <taxon>Pentapetalae</taxon>
        <taxon>rosids</taxon>
        <taxon>fabids</taxon>
        <taxon>Malpighiales</taxon>
        <taxon>Rhizophoraceae</taxon>
        <taxon>Rhizophora</taxon>
    </lineage>
</organism>